<proteinExistence type="predicted"/>
<organism evidence="2 3">
    <name type="scientific">Pseudomonas poae</name>
    <dbReference type="NCBI Taxonomy" id="200451"/>
    <lineage>
        <taxon>Bacteria</taxon>
        <taxon>Pseudomonadati</taxon>
        <taxon>Pseudomonadota</taxon>
        <taxon>Gammaproteobacteria</taxon>
        <taxon>Pseudomonadales</taxon>
        <taxon>Pseudomonadaceae</taxon>
        <taxon>Pseudomonas</taxon>
    </lineage>
</organism>
<dbReference type="AlphaFoldDB" id="A0AAP2S4P3"/>
<feature type="chain" id="PRO_5042887418" description="Peptidoglycan-binding protein, CsiV" evidence="1">
    <location>
        <begin position="21"/>
        <end position="188"/>
    </location>
</feature>
<gene>
    <name evidence="2" type="ORF">GIV46_16495</name>
</gene>
<accession>A0AAP2S4P3</accession>
<evidence type="ECO:0000313" key="2">
    <source>
        <dbReference type="EMBL" id="MCF5656617.1"/>
    </source>
</evidence>
<protein>
    <recommendedName>
        <fullName evidence="4">Peptidoglycan-binding protein, CsiV</fullName>
    </recommendedName>
</protein>
<dbReference type="EMBL" id="WJZX01000066">
    <property type="protein sequence ID" value="MCF5656617.1"/>
    <property type="molecule type" value="Genomic_DNA"/>
</dbReference>
<feature type="signal peptide" evidence="1">
    <location>
        <begin position="1"/>
        <end position="20"/>
    </location>
</feature>
<sequence>MRLFRFLSLLLVVVAPAAFADSPYQVEMILVRQNAEPVINSRPAPEDWDAGAPRLGERMSPPRLGTVVDKLRADSSYTVLAHKAWEQNLGEQPVNIAVTDGAEQFGQFPLQGVLRLQLGRFTDIDADFWINQFDANGSVIASEHLAQKDVRTKNNQLNYLDGGHLALLIKITSLTAKPPSAPPPGLQD</sequence>
<evidence type="ECO:0008006" key="4">
    <source>
        <dbReference type="Google" id="ProtNLM"/>
    </source>
</evidence>
<dbReference type="Pfam" id="PF10972">
    <property type="entry name" value="CsiV"/>
    <property type="match status" value="1"/>
</dbReference>
<dbReference type="Proteomes" id="UP000814126">
    <property type="component" value="Unassembled WGS sequence"/>
</dbReference>
<reference evidence="2" key="1">
    <citation type="submission" date="2019-11" db="EMBL/GenBank/DDBJ databases">
        <title>Epiphytic Pseudomonas syringae from cherry orchards.</title>
        <authorList>
            <person name="Hulin M.T."/>
        </authorList>
    </citation>
    <scope>NUCLEOTIDE SEQUENCE</scope>
    <source>
        <strain evidence="2">PA-2-1F</strain>
    </source>
</reference>
<name>A0AAP2S4P3_9PSED</name>
<dbReference type="GeneID" id="45486843"/>
<dbReference type="InterPro" id="IPR021241">
    <property type="entry name" value="CsiV"/>
</dbReference>
<keyword evidence="1" id="KW-0732">Signal</keyword>
<comment type="caution">
    <text evidence="2">The sequence shown here is derived from an EMBL/GenBank/DDBJ whole genome shotgun (WGS) entry which is preliminary data.</text>
</comment>
<dbReference type="RefSeq" id="WP_003234062.1">
    <property type="nucleotide sequence ID" value="NZ_CP142150.1"/>
</dbReference>
<evidence type="ECO:0000256" key="1">
    <source>
        <dbReference type="SAM" id="SignalP"/>
    </source>
</evidence>
<evidence type="ECO:0000313" key="3">
    <source>
        <dbReference type="Proteomes" id="UP000814126"/>
    </source>
</evidence>